<gene>
    <name evidence="2" type="ORF">CLAFUR5_06631</name>
</gene>
<keyword evidence="1" id="KW-0732">Signal</keyword>
<feature type="signal peptide" evidence="1">
    <location>
        <begin position="1"/>
        <end position="19"/>
    </location>
</feature>
<reference evidence="2" key="2">
    <citation type="journal article" date="2022" name="Microb. Genom.">
        <title>A chromosome-scale genome assembly of the tomato pathogen Cladosporium fulvum reveals a compartmentalized genome architecture and the presence of a dispensable chromosome.</title>
        <authorList>
            <person name="Zaccaron A.Z."/>
            <person name="Chen L.H."/>
            <person name="Samaras A."/>
            <person name="Stergiopoulos I."/>
        </authorList>
    </citation>
    <scope>NUCLEOTIDE SEQUENCE</scope>
    <source>
        <strain evidence="2">Race5_Kim</strain>
    </source>
</reference>
<accession>A0A9Q8LIY8</accession>
<feature type="chain" id="PRO_5040193450" description="Secreted protein" evidence="1">
    <location>
        <begin position="20"/>
        <end position="78"/>
    </location>
</feature>
<dbReference type="EMBL" id="CP090168">
    <property type="protein sequence ID" value="UJO18501.1"/>
    <property type="molecule type" value="Genomic_DNA"/>
</dbReference>
<evidence type="ECO:0000256" key="1">
    <source>
        <dbReference type="SAM" id="SignalP"/>
    </source>
</evidence>
<evidence type="ECO:0008006" key="4">
    <source>
        <dbReference type="Google" id="ProtNLM"/>
    </source>
</evidence>
<sequence>MNTTLVIASLFAIISLSIAVSPAVFFSADGDAQCGRECGGVCSAASSKCPRSSVGWCFLATDAGTALSDEESTARFFA</sequence>
<evidence type="ECO:0000313" key="2">
    <source>
        <dbReference type="EMBL" id="UJO18501.1"/>
    </source>
</evidence>
<proteinExistence type="predicted"/>
<reference evidence="2" key="1">
    <citation type="submission" date="2021-12" db="EMBL/GenBank/DDBJ databases">
        <authorList>
            <person name="Zaccaron A."/>
            <person name="Stergiopoulos I."/>
        </authorList>
    </citation>
    <scope>NUCLEOTIDE SEQUENCE</scope>
    <source>
        <strain evidence="2">Race5_Kim</strain>
    </source>
</reference>
<dbReference type="RefSeq" id="XP_047762867.1">
    <property type="nucleotide sequence ID" value="XM_047905779.1"/>
</dbReference>
<dbReference type="GeneID" id="71986509"/>
<organism evidence="2 3">
    <name type="scientific">Passalora fulva</name>
    <name type="common">Tomato leaf mold</name>
    <name type="synonym">Cladosporium fulvum</name>
    <dbReference type="NCBI Taxonomy" id="5499"/>
    <lineage>
        <taxon>Eukaryota</taxon>
        <taxon>Fungi</taxon>
        <taxon>Dikarya</taxon>
        <taxon>Ascomycota</taxon>
        <taxon>Pezizomycotina</taxon>
        <taxon>Dothideomycetes</taxon>
        <taxon>Dothideomycetidae</taxon>
        <taxon>Mycosphaerellales</taxon>
        <taxon>Mycosphaerellaceae</taxon>
        <taxon>Fulvia</taxon>
    </lineage>
</organism>
<dbReference type="KEGG" id="ffu:CLAFUR5_06631"/>
<protein>
    <recommendedName>
        <fullName evidence="4">Secreted protein</fullName>
    </recommendedName>
</protein>
<evidence type="ECO:0000313" key="3">
    <source>
        <dbReference type="Proteomes" id="UP000756132"/>
    </source>
</evidence>
<dbReference type="Proteomes" id="UP000756132">
    <property type="component" value="Chromosome 6"/>
</dbReference>
<keyword evidence="3" id="KW-1185">Reference proteome</keyword>
<dbReference type="AlphaFoldDB" id="A0A9Q8LIY8"/>
<name>A0A9Q8LIY8_PASFU</name>